<evidence type="ECO:0000313" key="7">
    <source>
        <dbReference type="Proteomes" id="UP001500956"/>
    </source>
</evidence>
<feature type="domain" description="Glycosyltransferase 2-like" evidence="5">
    <location>
        <begin position="14"/>
        <end position="181"/>
    </location>
</feature>
<keyword evidence="4" id="KW-0808">Transferase</keyword>
<evidence type="ECO:0000256" key="3">
    <source>
        <dbReference type="ARBA" id="ARBA00022676"/>
    </source>
</evidence>
<dbReference type="Pfam" id="PF00535">
    <property type="entry name" value="Glycos_transf_2"/>
    <property type="match status" value="1"/>
</dbReference>
<evidence type="ECO:0000256" key="1">
    <source>
        <dbReference type="ARBA" id="ARBA00004776"/>
    </source>
</evidence>
<dbReference type="EMBL" id="BAABID010000004">
    <property type="protein sequence ID" value="GAA4720089.1"/>
    <property type="molecule type" value="Genomic_DNA"/>
</dbReference>
<evidence type="ECO:0000313" key="6">
    <source>
        <dbReference type="EMBL" id="GAA4720089.1"/>
    </source>
</evidence>
<dbReference type="Proteomes" id="UP001500956">
    <property type="component" value="Unassembled WGS sequence"/>
</dbReference>
<gene>
    <name evidence="6" type="ORF">GCM10023216_06120</name>
</gene>
<organism evidence="6 7">
    <name type="scientific">Isoptericola chiayiensis</name>
    <dbReference type="NCBI Taxonomy" id="579446"/>
    <lineage>
        <taxon>Bacteria</taxon>
        <taxon>Bacillati</taxon>
        <taxon>Actinomycetota</taxon>
        <taxon>Actinomycetes</taxon>
        <taxon>Micrococcales</taxon>
        <taxon>Promicromonosporaceae</taxon>
        <taxon>Isoptericola</taxon>
    </lineage>
</organism>
<evidence type="ECO:0000256" key="2">
    <source>
        <dbReference type="ARBA" id="ARBA00006739"/>
    </source>
</evidence>
<comment type="caution">
    <text evidence="6">The sequence shown here is derived from an EMBL/GenBank/DDBJ whole genome shotgun (WGS) entry which is preliminary data.</text>
</comment>
<protein>
    <recommendedName>
        <fullName evidence="5">Glycosyltransferase 2-like domain-containing protein</fullName>
    </recommendedName>
</protein>
<dbReference type="InterPro" id="IPR029044">
    <property type="entry name" value="Nucleotide-diphossugar_trans"/>
</dbReference>
<keyword evidence="3" id="KW-0328">Glycosyltransferase</keyword>
<proteinExistence type="inferred from homology"/>
<evidence type="ECO:0000256" key="4">
    <source>
        <dbReference type="ARBA" id="ARBA00022679"/>
    </source>
</evidence>
<dbReference type="SUPFAM" id="SSF53448">
    <property type="entry name" value="Nucleotide-diphospho-sugar transferases"/>
    <property type="match status" value="1"/>
</dbReference>
<keyword evidence="7" id="KW-1185">Reference proteome</keyword>
<sequence length="329" mass="36384">MSEARNQPDRLTVSVVVPTYRRPEFVRECLRHLSALRTPPTEALVVDASPDDRTRAVVGEWPGVTYLRNDLGASTTPESRNIGLQAATGDVVAFVDDDAYVDPDWLDELISCYADPEVFGVGGRIVNGQSGEDREGLDRIGRLLPDGRLMGYFAADPGRVIDVDHLLGANMSFRRAALSDVGGVHGGYPGPCICEETDISLRQRALGRRLVFNPRAVVRHVSAPYAIKGDRFDRRWHFYARRNQQAMFIRVFGLGSPYPARLAGTLLRELKMRCAYVARALAGRVPELDHRGRLRSPAIVLRSVIELSGLVVGTAAGIPQRRSELQEKQ</sequence>
<comment type="pathway">
    <text evidence="1">Cell wall biogenesis; cell wall polysaccharide biosynthesis.</text>
</comment>
<dbReference type="InterPro" id="IPR001173">
    <property type="entry name" value="Glyco_trans_2-like"/>
</dbReference>
<dbReference type="PANTHER" id="PTHR43179">
    <property type="entry name" value="RHAMNOSYLTRANSFERASE WBBL"/>
    <property type="match status" value="1"/>
</dbReference>
<dbReference type="PANTHER" id="PTHR43179:SF12">
    <property type="entry name" value="GALACTOFURANOSYLTRANSFERASE GLFT2"/>
    <property type="match status" value="1"/>
</dbReference>
<name>A0ABP8Y1U6_9MICO</name>
<dbReference type="Gene3D" id="3.90.550.10">
    <property type="entry name" value="Spore Coat Polysaccharide Biosynthesis Protein SpsA, Chain A"/>
    <property type="match status" value="1"/>
</dbReference>
<comment type="similarity">
    <text evidence="2">Belongs to the glycosyltransferase 2 family.</text>
</comment>
<reference evidence="7" key="1">
    <citation type="journal article" date="2019" name="Int. J. Syst. Evol. Microbiol.">
        <title>The Global Catalogue of Microorganisms (GCM) 10K type strain sequencing project: providing services to taxonomists for standard genome sequencing and annotation.</title>
        <authorList>
            <consortium name="The Broad Institute Genomics Platform"/>
            <consortium name="The Broad Institute Genome Sequencing Center for Infectious Disease"/>
            <person name="Wu L."/>
            <person name="Ma J."/>
        </authorList>
    </citation>
    <scope>NUCLEOTIDE SEQUENCE [LARGE SCALE GENOMIC DNA]</scope>
    <source>
        <strain evidence="7">JCM 18063</strain>
    </source>
</reference>
<accession>A0ABP8Y1U6</accession>
<evidence type="ECO:0000259" key="5">
    <source>
        <dbReference type="Pfam" id="PF00535"/>
    </source>
</evidence>